<accession>X0YGD1</accession>
<dbReference type="EMBL" id="BARS01044409">
    <property type="protein sequence ID" value="GAG35881.1"/>
    <property type="molecule type" value="Genomic_DNA"/>
</dbReference>
<dbReference type="AlphaFoldDB" id="X0YGD1"/>
<proteinExistence type="predicted"/>
<evidence type="ECO:0000313" key="2">
    <source>
        <dbReference type="EMBL" id="GAG35881.1"/>
    </source>
</evidence>
<reference evidence="2" key="1">
    <citation type="journal article" date="2014" name="Front. Microbiol.">
        <title>High frequency of phylogenetically diverse reductive dehalogenase-homologous genes in deep subseafloor sedimentary metagenomes.</title>
        <authorList>
            <person name="Kawai M."/>
            <person name="Futagami T."/>
            <person name="Toyoda A."/>
            <person name="Takaki Y."/>
            <person name="Nishi S."/>
            <person name="Hori S."/>
            <person name="Arai W."/>
            <person name="Tsubouchi T."/>
            <person name="Morono Y."/>
            <person name="Uchiyama I."/>
            <person name="Ito T."/>
            <person name="Fujiyama A."/>
            <person name="Inagaki F."/>
            <person name="Takami H."/>
        </authorList>
    </citation>
    <scope>NUCLEOTIDE SEQUENCE</scope>
    <source>
        <strain evidence="2">Expedition CK06-06</strain>
    </source>
</reference>
<evidence type="ECO:0000259" key="1">
    <source>
        <dbReference type="Pfam" id="PF00180"/>
    </source>
</evidence>
<dbReference type="InterPro" id="IPR024084">
    <property type="entry name" value="IsoPropMal-DH-like_dom"/>
</dbReference>
<gene>
    <name evidence="2" type="ORF">S01H1_67099</name>
</gene>
<organism evidence="2">
    <name type="scientific">marine sediment metagenome</name>
    <dbReference type="NCBI Taxonomy" id="412755"/>
    <lineage>
        <taxon>unclassified sequences</taxon>
        <taxon>metagenomes</taxon>
        <taxon>ecological metagenomes</taxon>
    </lineage>
</organism>
<dbReference type="Pfam" id="PF00180">
    <property type="entry name" value="Iso_dh"/>
    <property type="match status" value="1"/>
</dbReference>
<protein>
    <recommendedName>
        <fullName evidence="1">Isopropylmalate dehydrogenase-like domain-containing protein</fullName>
    </recommendedName>
</protein>
<name>X0YGD1_9ZZZZ</name>
<feature type="non-terminal residue" evidence="2">
    <location>
        <position position="62"/>
    </location>
</feature>
<dbReference type="SUPFAM" id="SSF53659">
    <property type="entry name" value="Isocitrate/Isopropylmalate dehydrogenase-like"/>
    <property type="match status" value="1"/>
</dbReference>
<sequence length="62" mass="6745">MKIMQHRVTLIPGDGIGPEVVEATQRVLEATGVQFQWDVVIIGSRAQEVFGTPLPQTALDSI</sequence>
<feature type="domain" description="Isopropylmalate dehydrogenase-like" evidence="1">
    <location>
        <begin position="8"/>
        <end position="61"/>
    </location>
</feature>
<comment type="caution">
    <text evidence="2">The sequence shown here is derived from an EMBL/GenBank/DDBJ whole genome shotgun (WGS) entry which is preliminary data.</text>
</comment>
<dbReference type="Gene3D" id="3.40.718.10">
    <property type="entry name" value="Isopropylmalate Dehydrogenase"/>
    <property type="match status" value="1"/>
</dbReference>